<dbReference type="GO" id="GO:0044611">
    <property type="term" value="C:nuclear pore inner ring"/>
    <property type="evidence" value="ECO:0007669"/>
    <property type="project" value="TreeGrafter"/>
</dbReference>
<protein>
    <submittedName>
        <fullName evidence="1">Uncharacterized protein</fullName>
    </submittedName>
</protein>
<dbReference type="AlphaFoldDB" id="A0A2H5PVX6"/>
<evidence type="ECO:0000313" key="2">
    <source>
        <dbReference type="Proteomes" id="UP000236630"/>
    </source>
</evidence>
<sequence>MITFFSFLSKLQLFVQERLDSQVESVGDEDIARALLAACKGAAEPVLNTYDQLLSSGAILPSPNLRLRVLRSVLVVLREWAMSVFAKRMGTSATGASLILGGTFSADQTTVINQGIRDKITSAANRSCSEVKILLVTSSLIWDGRYSSFKVKNNFLKLGLAKTFVRAKHVYGRIGLGFFGSGLNI</sequence>
<dbReference type="Proteomes" id="UP000236630">
    <property type="component" value="Unassembled WGS sequence"/>
</dbReference>
<dbReference type="InterPro" id="IPR004870">
    <property type="entry name" value="Nucleoporin_Nup155"/>
</dbReference>
<proteinExistence type="predicted"/>
<dbReference type="GO" id="GO:0006606">
    <property type="term" value="P:protein import into nucleus"/>
    <property type="evidence" value="ECO:0007669"/>
    <property type="project" value="TreeGrafter"/>
</dbReference>
<accession>A0A2H5PVX6</accession>
<dbReference type="GO" id="GO:0036228">
    <property type="term" value="P:protein localization to nuclear inner membrane"/>
    <property type="evidence" value="ECO:0007669"/>
    <property type="project" value="TreeGrafter"/>
</dbReference>
<gene>
    <name evidence="1" type="ORF">CUMW_172570</name>
</gene>
<reference evidence="1 2" key="1">
    <citation type="journal article" date="2017" name="Front. Genet.">
        <title>Draft sequencing of the heterozygous diploid genome of Satsuma (Citrus unshiu Marc.) using a hybrid assembly approach.</title>
        <authorList>
            <person name="Shimizu T."/>
            <person name="Tanizawa Y."/>
            <person name="Mochizuki T."/>
            <person name="Nagasaki H."/>
            <person name="Yoshioka T."/>
            <person name="Toyoda A."/>
            <person name="Fujiyama A."/>
            <person name="Kaminuma E."/>
            <person name="Nakamura Y."/>
        </authorList>
    </citation>
    <scope>NUCLEOTIDE SEQUENCE [LARGE SCALE GENOMIC DNA]</scope>
    <source>
        <strain evidence="2">cv. Miyagawa wase</strain>
    </source>
</reference>
<dbReference type="EMBL" id="BDQV01000140">
    <property type="protein sequence ID" value="GAY56527.1"/>
    <property type="molecule type" value="Genomic_DNA"/>
</dbReference>
<keyword evidence="2" id="KW-1185">Reference proteome</keyword>
<dbReference type="GO" id="GO:0017056">
    <property type="term" value="F:structural constituent of nuclear pore"/>
    <property type="evidence" value="ECO:0007669"/>
    <property type="project" value="InterPro"/>
</dbReference>
<name>A0A2H5PVX6_CITUN</name>
<dbReference type="PANTHER" id="PTHR10350">
    <property type="entry name" value="NUCLEAR PORE COMPLEX PROTEIN NUP155"/>
    <property type="match status" value="1"/>
</dbReference>
<dbReference type="GO" id="GO:0000972">
    <property type="term" value="P:transcription-dependent tethering of RNA polymerase II gene DNA at nuclear periphery"/>
    <property type="evidence" value="ECO:0007669"/>
    <property type="project" value="TreeGrafter"/>
</dbReference>
<comment type="caution">
    <text evidence="1">The sequence shown here is derived from an EMBL/GenBank/DDBJ whole genome shotgun (WGS) entry which is preliminary data.</text>
</comment>
<dbReference type="GO" id="GO:0006405">
    <property type="term" value="P:RNA export from nucleus"/>
    <property type="evidence" value="ECO:0007669"/>
    <property type="project" value="TreeGrafter"/>
</dbReference>
<organism evidence="1 2">
    <name type="scientific">Citrus unshiu</name>
    <name type="common">Satsuma mandarin</name>
    <name type="synonym">Citrus nobilis var. unshiu</name>
    <dbReference type="NCBI Taxonomy" id="55188"/>
    <lineage>
        <taxon>Eukaryota</taxon>
        <taxon>Viridiplantae</taxon>
        <taxon>Streptophyta</taxon>
        <taxon>Embryophyta</taxon>
        <taxon>Tracheophyta</taxon>
        <taxon>Spermatophyta</taxon>
        <taxon>Magnoliopsida</taxon>
        <taxon>eudicotyledons</taxon>
        <taxon>Gunneridae</taxon>
        <taxon>Pentapetalae</taxon>
        <taxon>rosids</taxon>
        <taxon>malvids</taxon>
        <taxon>Sapindales</taxon>
        <taxon>Rutaceae</taxon>
        <taxon>Aurantioideae</taxon>
        <taxon>Citrus</taxon>
    </lineage>
</organism>
<evidence type="ECO:0000313" key="1">
    <source>
        <dbReference type="EMBL" id="GAY56527.1"/>
    </source>
</evidence>
<dbReference type="PANTHER" id="PTHR10350:SF6">
    <property type="entry name" value="NUCLEAR PORE COMPLEX PROTEIN NUP155"/>
    <property type="match status" value="1"/>
</dbReference>
<dbReference type="STRING" id="55188.A0A2H5PVX6"/>